<name>A0A415MAQ3_9FIRM</name>
<evidence type="ECO:0000313" key="1">
    <source>
        <dbReference type="EMBL" id="RHC11744.1"/>
    </source>
</evidence>
<evidence type="ECO:0000313" key="4">
    <source>
        <dbReference type="Proteomes" id="UP000285844"/>
    </source>
</evidence>
<dbReference type="AlphaFoldDB" id="A0A415MAQ3"/>
<dbReference type="Pfam" id="PF14137">
    <property type="entry name" value="DUF4304"/>
    <property type="match status" value="1"/>
</dbReference>
<dbReference type="EMBL" id="QROY01000007">
    <property type="protein sequence ID" value="RHL67740.1"/>
    <property type="molecule type" value="Genomic_DNA"/>
</dbReference>
<accession>A0A415MAQ3</accession>
<sequence>MKMEKIMQDIFKRLINEIFLLKFKPYGWKKQGSNFRYIDASGLGRVINFQKSKWNTADELEFFINYGLYIEIDNQLVNKSFKEYECQFRARTGLDKGSFHLNSDTDFETLQRRVEQALDEAINQFDKVGNKEHYISMILSGELQKYTGTPIMNYYTCKLFSDMGYYEDIYDYVKEKGGPYFEMLTAEIESKTKH</sequence>
<reference evidence="3 4" key="1">
    <citation type="submission" date="2018-08" db="EMBL/GenBank/DDBJ databases">
        <title>A genome reference for cultivated species of the human gut microbiota.</title>
        <authorList>
            <person name="Zou Y."/>
            <person name="Xue W."/>
            <person name="Luo G."/>
        </authorList>
    </citation>
    <scope>NUCLEOTIDE SEQUENCE [LARGE SCALE GENOMIC DNA]</scope>
    <source>
        <strain evidence="2 3">AF36-7BH</strain>
        <strain evidence="1 4">AM37-3BH</strain>
    </source>
</reference>
<proteinExistence type="predicted"/>
<protein>
    <submittedName>
        <fullName evidence="2">DUF4304 domain-containing protein</fullName>
    </submittedName>
</protein>
<evidence type="ECO:0000313" key="2">
    <source>
        <dbReference type="EMBL" id="RHL67740.1"/>
    </source>
</evidence>
<gene>
    <name evidence="2" type="ORF">DW007_09910</name>
    <name evidence="1" type="ORF">DW858_12570</name>
</gene>
<organism evidence="2 3">
    <name type="scientific">Lachnospira eligens</name>
    <dbReference type="NCBI Taxonomy" id="39485"/>
    <lineage>
        <taxon>Bacteria</taxon>
        <taxon>Bacillati</taxon>
        <taxon>Bacillota</taxon>
        <taxon>Clostridia</taxon>
        <taxon>Lachnospirales</taxon>
        <taxon>Lachnospiraceae</taxon>
        <taxon>Lachnospira</taxon>
    </lineage>
</organism>
<evidence type="ECO:0000313" key="3">
    <source>
        <dbReference type="Proteomes" id="UP000285201"/>
    </source>
</evidence>
<dbReference type="InterPro" id="IPR025412">
    <property type="entry name" value="DUF4304"/>
</dbReference>
<dbReference type="Proteomes" id="UP000285844">
    <property type="component" value="Unassembled WGS sequence"/>
</dbReference>
<comment type="caution">
    <text evidence="2">The sequence shown here is derived from an EMBL/GenBank/DDBJ whole genome shotgun (WGS) entry which is preliminary data.</text>
</comment>
<dbReference type="EMBL" id="QSHM01000018">
    <property type="protein sequence ID" value="RHC11744.1"/>
    <property type="molecule type" value="Genomic_DNA"/>
</dbReference>
<dbReference type="Proteomes" id="UP000285201">
    <property type="component" value="Unassembled WGS sequence"/>
</dbReference>